<organism evidence="1 2">
    <name type="scientific">Deinococcus indicus</name>
    <dbReference type="NCBI Taxonomy" id="223556"/>
    <lineage>
        <taxon>Bacteria</taxon>
        <taxon>Thermotogati</taxon>
        <taxon>Deinococcota</taxon>
        <taxon>Deinococci</taxon>
        <taxon>Deinococcales</taxon>
        <taxon>Deinococcaceae</taxon>
        <taxon>Deinococcus</taxon>
    </lineage>
</organism>
<evidence type="ECO:0000313" key="1">
    <source>
        <dbReference type="EMBL" id="OWL98955.1"/>
    </source>
</evidence>
<comment type="caution">
    <text evidence="1">The sequence shown here is derived from an EMBL/GenBank/DDBJ whole genome shotgun (WGS) entry which is preliminary data.</text>
</comment>
<dbReference type="AlphaFoldDB" id="A0A246BTF4"/>
<sequence>MIRILDGRIELALGGRVATLASGGTPGEQLVEAALQLEDVVGAASELADEAYDGEMPTGDASPLRIVRQDGRGSVSRGQVSVTVTYRGLVLGRATGGRAGVNSVMVQALEQAGAKAAELLEELNRE</sequence>
<gene>
    <name evidence="1" type="ORF">CBQ26_00415</name>
</gene>
<dbReference type="Proteomes" id="UP000197208">
    <property type="component" value="Unassembled WGS sequence"/>
</dbReference>
<protein>
    <submittedName>
        <fullName evidence="1">Uncharacterized protein</fullName>
    </submittedName>
</protein>
<dbReference type="RefSeq" id="WP_088246648.1">
    <property type="nucleotide sequence ID" value="NZ_NHMK01000003.1"/>
</dbReference>
<proteinExistence type="predicted"/>
<dbReference type="EMBL" id="NHMK01000003">
    <property type="protein sequence ID" value="OWL98955.1"/>
    <property type="molecule type" value="Genomic_DNA"/>
</dbReference>
<accession>A0A246BTF4</accession>
<reference evidence="1 2" key="1">
    <citation type="submission" date="2017-05" db="EMBL/GenBank/DDBJ databases">
        <title>De novo genome assembly of Deniococcus indicus strain DR1.</title>
        <authorList>
            <person name="Chauhan D."/>
            <person name="Yennamalli R.M."/>
            <person name="Priyadarshini R."/>
        </authorList>
    </citation>
    <scope>NUCLEOTIDE SEQUENCE [LARGE SCALE GENOMIC DNA]</scope>
    <source>
        <strain evidence="1 2">DR1</strain>
    </source>
</reference>
<name>A0A246BTF4_9DEIO</name>
<keyword evidence="2" id="KW-1185">Reference proteome</keyword>
<evidence type="ECO:0000313" key="2">
    <source>
        <dbReference type="Proteomes" id="UP000197208"/>
    </source>
</evidence>